<dbReference type="HAMAP" id="MF_03187">
    <property type="entry name" value="Methyltr_EFM5"/>
    <property type="match status" value="1"/>
</dbReference>
<dbReference type="InterPro" id="IPR019369">
    <property type="entry name" value="Efm5/EEF1AKMT1"/>
</dbReference>
<accession>A0A8I6SH56</accession>
<keyword evidence="7" id="KW-1185">Reference proteome</keyword>
<dbReference type="KEGG" id="clec:106663964"/>
<dbReference type="PANTHER" id="PTHR13200:SF0">
    <property type="entry name" value="EEF1A LYSINE METHYLTRANSFERASE 1"/>
    <property type="match status" value="1"/>
</dbReference>
<dbReference type="OrthoDB" id="206354at2759"/>
<dbReference type="EnsemblMetazoa" id="XM_024227445.1">
    <property type="protein sequence ID" value="XP_024083213.1"/>
    <property type="gene ID" value="LOC106663964"/>
</dbReference>
<dbReference type="InterPro" id="IPR002052">
    <property type="entry name" value="DNA_methylase_N6_adenine_CS"/>
</dbReference>
<dbReference type="GO" id="GO:0016279">
    <property type="term" value="F:protein-lysine N-methyltransferase activity"/>
    <property type="evidence" value="ECO:0007669"/>
    <property type="project" value="UniProtKB-UniRule"/>
</dbReference>
<protein>
    <recommendedName>
        <fullName evidence="5">Protein-lysine N-methyltransferase 106663964</fullName>
        <ecNumber evidence="5">2.1.1.-</ecNumber>
    </recommendedName>
</protein>
<dbReference type="GO" id="GO:0003676">
    <property type="term" value="F:nucleic acid binding"/>
    <property type="evidence" value="ECO:0007669"/>
    <property type="project" value="InterPro"/>
</dbReference>
<evidence type="ECO:0000256" key="4">
    <source>
        <dbReference type="ARBA" id="ARBA00022679"/>
    </source>
</evidence>
<comment type="function">
    <text evidence="5">S-adenosyl-L-methionine-dependent protein-lysine N-methyltransferase that methylates elongation factor 1-alpha.</text>
</comment>
<evidence type="ECO:0000313" key="7">
    <source>
        <dbReference type="Proteomes" id="UP000494040"/>
    </source>
</evidence>
<evidence type="ECO:0000256" key="3">
    <source>
        <dbReference type="ARBA" id="ARBA00022603"/>
    </source>
</evidence>
<proteinExistence type="inferred from homology"/>
<dbReference type="EC" id="2.1.1.-" evidence="5"/>
<dbReference type="AlphaFoldDB" id="A0A8I6SH56"/>
<evidence type="ECO:0000313" key="6">
    <source>
        <dbReference type="EnsemblMetazoa" id="XP_024083213.1"/>
    </source>
</evidence>
<keyword evidence="2 5" id="KW-0963">Cytoplasm</keyword>
<dbReference type="Pfam" id="PF10237">
    <property type="entry name" value="N6-adenineMlase"/>
    <property type="match status" value="1"/>
</dbReference>
<dbReference type="OMA" id="CNFRPEH"/>
<keyword evidence="3 5" id="KW-0489">Methyltransferase</keyword>
<organism evidence="6 7">
    <name type="scientific">Cimex lectularius</name>
    <name type="common">Bed bug</name>
    <name type="synonym">Acanthia lectularia</name>
    <dbReference type="NCBI Taxonomy" id="79782"/>
    <lineage>
        <taxon>Eukaryota</taxon>
        <taxon>Metazoa</taxon>
        <taxon>Ecdysozoa</taxon>
        <taxon>Arthropoda</taxon>
        <taxon>Hexapoda</taxon>
        <taxon>Insecta</taxon>
        <taxon>Pterygota</taxon>
        <taxon>Neoptera</taxon>
        <taxon>Paraneoptera</taxon>
        <taxon>Hemiptera</taxon>
        <taxon>Heteroptera</taxon>
        <taxon>Panheteroptera</taxon>
        <taxon>Cimicomorpha</taxon>
        <taxon>Cimicidae</taxon>
        <taxon>Cimex</taxon>
    </lineage>
</organism>
<dbReference type="PROSITE" id="PS00092">
    <property type="entry name" value="N6_MTASE"/>
    <property type="match status" value="1"/>
</dbReference>
<name>A0A8I6SH56_CIMLE</name>
<dbReference type="PANTHER" id="PTHR13200">
    <property type="entry name" value="EEF1A LYSINE METHYLTRANSFERASE 1"/>
    <property type="match status" value="1"/>
</dbReference>
<comment type="subcellular location">
    <subcellularLocation>
        <location evidence="1 5">Cytoplasm</location>
    </subcellularLocation>
</comment>
<gene>
    <name evidence="6" type="primary">106663964</name>
</gene>
<reference evidence="6" key="1">
    <citation type="submission" date="2022-01" db="UniProtKB">
        <authorList>
            <consortium name="EnsemblMetazoa"/>
        </authorList>
    </citation>
    <scope>IDENTIFICATION</scope>
</reference>
<dbReference type="GO" id="GO:0032259">
    <property type="term" value="P:methylation"/>
    <property type="evidence" value="ECO:0007669"/>
    <property type="project" value="UniProtKB-KW"/>
</dbReference>
<keyword evidence="4 5" id="KW-0808">Transferase</keyword>
<dbReference type="Proteomes" id="UP000494040">
    <property type="component" value="Unassembled WGS sequence"/>
</dbReference>
<evidence type="ECO:0000256" key="2">
    <source>
        <dbReference type="ARBA" id="ARBA00022490"/>
    </source>
</evidence>
<dbReference type="InterPro" id="IPR041370">
    <property type="entry name" value="Mlase_EEF1AKMT1/ZCCHC4"/>
</dbReference>
<evidence type="ECO:0000256" key="5">
    <source>
        <dbReference type="HAMAP-Rule" id="MF_03187"/>
    </source>
</evidence>
<sequence length="216" mass="24872">MDESDDDVTVLSAEAAAALREFYMEQEIMRNSYCDLEESVVEESSPFKEDWQLSQFWYDDKTVKTICDEICRVCPAGSKVALISAPTLYKSLKKMSENSIEVKLFEYDSRFSAYGSDFHFYDYKSPLDLPTNFSAYFDLVVADPPFLSEECLTKTAVTIKFLAKSKIILCTGEIMEDLAKRLLQVKKTPFSPEHRHKLGNTFACFTNYNDKFVEYE</sequence>
<dbReference type="EnsemblMetazoa" id="XM_014389226.2">
    <property type="protein sequence ID" value="XP_014244712.1"/>
    <property type="gene ID" value="LOC106663964"/>
</dbReference>
<dbReference type="GO" id="GO:0005737">
    <property type="term" value="C:cytoplasm"/>
    <property type="evidence" value="ECO:0007669"/>
    <property type="project" value="UniProtKB-SubCell"/>
</dbReference>
<evidence type="ECO:0000256" key="1">
    <source>
        <dbReference type="ARBA" id="ARBA00004496"/>
    </source>
</evidence>
<comment type="similarity">
    <text evidence="5">Belongs to the class I-like SAM-binding methyltransferase superfamily. EFM5 family.</text>
</comment>